<dbReference type="EMBL" id="CAEY01000837">
    <property type="status" value="NOT_ANNOTATED_CDS"/>
    <property type="molecule type" value="Genomic_DNA"/>
</dbReference>
<evidence type="ECO:0000313" key="2">
    <source>
        <dbReference type="EnsemblMetazoa" id="tetur02g13990.1"/>
    </source>
</evidence>
<keyword evidence="3" id="KW-1185">Reference proteome</keyword>
<name>T1JY15_TETUR</name>
<dbReference type="Proteomes" id="UP000015104">
    <property type="component" value="Unassembled WGS sequence"/>
</dbReference>
<proteinExistence type="predicted"/>
<feature type="transmembrane region" description="Helical" evidence="1">
    <location>
        <begin position="20"/>
        <end position="42"/>
    </location>
</feature>
<keyword evidence="1" id="KW-0812">Transmembrane</keyword>
<dbReference type="AlphaFoldDB" id="T1JY15"/>
<evidence type="ECO:0000256" key="1">
    <source>
        <dbReference type="SAM" id="Phobius"/>
    </source>
</evidence>
<accession>T1JY15</accession>
<dbReference type="EnsemblMetazoa" id="tetur02g13990.1">
    <property type="protein sequence ID" value="tetur02g13990.1"/>
    <property type="gene ID" value="tetur02g13990"/>
</dbReference>
<reference evidence="3" key="1">
    <citation type="submission" date="2011-08" db="EMBL/GenBank/DDBJ databases">
        <authorList>
            <person name="Rombauts S."/>
        </authorList>
    </citation>
    <scope>NUCLEOTIDE SEQUENCE</scope>
    <source>
        <strain evidence="3">London</strain>
    </source>
</reference>
<sequence length="89" mass="9201">MKGTEDKMSYQGARSSAKSWLQGIFSVLVALNVISLIAAIVATNGSGISLYNCGVVLNIIRIILKIGIVFAVISIVAGDIAIGAIHGIT</sequence>
<keyword evidence="1" id="KW-1133">Transmembrane helix</keyword>
<feature type="transmembrane region" description="Helical" evidence="1">
    <location>
        <begin position="62"/>
        <end position="85"/>
    </location>
</feature>
<protein>
    <submittedName>
        <fullName evidence="2">Uncharacterized protein</fullName>
    </submittedName>
</protein>
<keyword evidence="1" id="KW-0472">Membrane</keyword>
<evidence type="ECO:0000313" key="3">
    <source>
        <dbReference type="Proteomes" id="UP000015104"/>
    </source>
</evidence>
<reference evidence="2" key="2">
    <citation type="submission" date="2015-06" db="UniProtKB">
        <authorList>
            <consortium name="EnsemblMetazoa"/>
        </authorList>
    </citation>
    <scope>IDENTIFICATION</scope>
</reference>
<organism evidence="2 3">
    <name type="scientific">Tetranychus urticae</name>
    <name type="common">Two-spotted spider mite</name>
    <dbReference type="NCBI Taxonomy" id="32264"/>
    <lineage>
        <taxon>Eukaryota</taxon>
        <taxon>Metazoa</taxon>
        <taxon>Ecdysozoa</taxon>
        <taxon>Arthropoda</taxon>
        <taxon>Chelicerata</taxon>
        <taxon>Arachnida</taxon>
        <taxon>Acari</taxon>
        <taxon>Acariformes</taxon>
        <taxon>Trombidiformes</taxon>
        <taxon>Prostigmata</taxon>
        <taxon>Eleutherengona</taxon>
        <taxon>Raphignathae</taxon>
        <taxon>Tetranychoidea</taxon>
        <taxon>Tetranychidae</taxon>
        <taxon>Tetranychus</taxon>
    </lineage>
</organism>
<dbReference type="HOGENOM" id="CLU_2457677_0_0_1"/>